<name>A0ABU6WS06_9FABA</name>
<protein>
    <submittedName>
        <fullName evidence="2">Uncharacterized protein</fullName>
    </submittedName>
</protein>
<evidence type="ECO:0000256" key="1">
    <source>
        <dbReference type="SAM" id="Phobius"/>
    </source>
</evidence>
<proteinExistence type="predicted"/>
<organism evidence="2 3">
    <name type="scientific">Stylosanthes scabra</name>
    <dbReference type="NCBI Taxonomy" id="79078"/>
    <lineage>
        <taxon>Eukaryota</taxon>
        <taxon>Viridiplantae</taxon>
        <taxon>Streptophyta</taxon>
        <taxon>Embryophyta</taxon>
        <taxon>Tracheophyta</taxon>
        <taxon>Spermatophyta</taxon>
        <taxon>Magnoliopsida</taxon>
        <taxon>eudicotyledons</taxon>
        <taxon>Gunneridae</taxon>
        <taxon>Pentapetalae</taxon>
        <taxon>rosids</taxon>
        <taxon>fabids</taxon>
        <taxon>Fabales</taxon>
        <taxon>Fabaceae</taxon>
        <taxon>Papilionoideae</taxon>
        <taxon>50 kb inversion clade</taxon>
        <taxon>dalbergioids sensu lato</taxon>
        <taxon>Dalbergieae</taxon>
        <taxon>Pterocarpus clade</taxon>
        <taxon>Stylosanthes</taxon>
    </lineage>
</organism>
<gene>
    <name evidence="2" type="ORF">PIB30_078341</name>
</gene>
<accession>A0ABU6WS06</accession>
<dbReference type="EMBL" id="JASCZI010182322">
    <property type="protein sequence ID" value="MED6187646.1"/>
    <property type="molecule type" value="Genomic_DNA"/>
</dbReference>
<evidence type="ECO:0000313" key="2">
    <source>
        <dbReference type="EMBL" id="MED6187646.1"/>
    </source>
</evidence>
<comment type="caution">
    <text evidence="2">The sequence shown here is derived from an EMBL/GenBank/DDBJ whole genome shotgun (WGS) entry which is preliminary data.</text>
</comment>
<keyword evidence="1" id="KW-0812">Transmembrane</keyword>
<reference evidence="2 3" key="1">
    <citation type="journal article" date="2023" name="Plants (Basel)">
        <title>Bridging the Gap: Combining Genomics and Transcriptomics Approaches to Understand Stylosanthes scabra, an Orphan Legume from the Brazilian Caatinga.</title>
        <authorList>
            <person name="Ferreira-Neto J.R.C."/>
            <person name="da Silva M.D."/>
            <person name="Binneck E."/>
            <person name="de Melo N.F."/>
            <person name="da Silva R.H."/>
            <person name="de Melo A.L.T.M."/>
            <person name="Pandolfi V."/>
            <person name="Bustamante F.O."/>
            <person name="Brasileiro-Vidal A.C."/>
            <person name="Benko-Iseppon A.M."/>
        </authorList>
    </citation>
    <scope>NUCLEOTIDE SEQUENCE [LARGE SCALE GENOMIC DNA]</scope>
    <source>
        <tissue evidence="2">Leaves</tissue>
    </source>
</reference>
<feature type="transmembrane region" description="Helical" evidence="1">
    <location>
        <begin position="68"/>
        <end position="92"/>
    </location>
</feature>
<dbReference type="Proteomes" id="UP001341840">
    <property type="component" value="Unassembled WGS sequence"/>
</dbReference>
<keyword evidence="3" id="KW-1185">Reference proteome</keyword>
<keyword evidence="1" id="KW-1133">Transmembrane helix</keyword>
<feature type="transmembrane region" description="Helical" evidence="1">
    <location>
        <begin position="45"/>
        <end position="62"/>
    </location>
</feature>
<sequence>MPYPSPHLKIARSSVQRGEVRPLIVYRKDEILTTIRASRWSKLKVVREVFLVLIVAWFYGFYFFLSYLIFLLLFFSFLWILLLFWVLLRFFWIRVGVHLVICRWTFRFLFSGILIFCWPVLRNVFRYFFIIRLSCSRIYSGTSSDSESLLISMGSAFIGAVRDGPALSLDWRSSERPIVVRSEWEADVL</sequence>
<keyword evidence="1" id="KW-0472">Membrane</keyword>
<feature type="transmembrane region" description="Helical" evidence="1">
    <location>
        <begin position="104"/>
        <end position="121"/>
    </location>
</feature>
<evidence type="ECO:0000313" key="3">
    <source>
        <dbReference type="Proteomes" id="UP001341840"/>
    </source>
</evidence>